<organism evidence="5 6">
    <name type="scientific">Parascedosporium putredinis</name>
    <dbReference type="NCBI Taxonomy" id="1442378"/>
    <lineage>
        <taxon>Eukaryota</taxon>
        <taxon>Fungi</taxon>
        <taxon>Dikarya</taxon>
        <taxon>Ascomycota</taxon>
        <taxon>Pezizomycotina</taxon>
        <taxon>Sordariomycetes</taxon>
        <taxon>Hypocreomycetidae</taxon>
        <taxon>Microascales</taxon>
        <taxon>Microascaceae</taxon>
        <taxon>Parascedosporium</taxon>
    </lineage>
</organism>
<keyword evidence="3" id="KW-0813">Transport</keyword>
<evidence type="ECO:0000256" key="2">
    <source>
        <dbReference type="ARBA" id="ARBA00007991"/>
    </source>
</evidence>
<protein>
    <submittedName>
        <fullName evidence="5">Uncharacterized protein</fullName>
    </submittedName>
</protein>
<dbReference type="EMBL" id="CALLCH030000002">
    <property type="protein sequence ID" value="CAI4211424.1"/>
    <property type="molecule type" value="Genomic_DNA"/>
</dbReference>
<evidence type="ECO:0000313" key="6">
    <source>
        <dbReference type="Proteomes" id="UP000838763"/>
    </source>
</evidence>
<evidence type="ECO:0000256" key="1">
    <source>
        <dbReference type="ARBA" id="ARBA00004123"/>
    </source>
</evidence>
<dbReference type="Proteomes" id="UP000838763">
    <property type="component" value="Unassembled WGS sequence"/>
</dbReference>
<gene>
    <name evidence="5" type="ORF">PPNO1_LOCUS1209</name>
</gene>
<comment type="similarity">
    <text evidence="2">Belongs to the importin beta family.</text>
</comment>
<dbReference type="Gene3D" id="1.25.10.10">
    <property type="entry name" value="Leucine-rich Repeat Variant"/>
    <property type="match status" value="1"/>
</dbReference>
<evidence type="ECO:0000256" key="4">
    <source>
        <dbReference type="ARBA" id="ARBA00023242"/>
    </source>
</evidence>
<dbReference type="GO" id="GO:0005737">
    <property type="term" value="C:cytoplasm"/>
    <property type="evidence" value="ECO:0007669"/>
    <property type="project" value="TreeGrafter"/>
</dbReference>
<keyword evidence="4" id="KW-0539">Nucleus</keyword>
<name>A0A9P1GW55_9PEZI</name>
<dbReference type="Pfam" id="PF18806">
    <property type="entry name" value="Importin_rep_3"/>
    <property type="match status" value="1"/>
</dbReference>
<dbReference type="InterPro" id="IPR011989">
    <property type="entry name" value="ARM-like"/>
</dbReference>
<dbReference type="InterPro" id="IPR051345">
    <property type="entry name" value="Importin_beta-like_NTR"/>
</dbReference>
<dbReference type="PANTHER" id="PTHR12363">
    <property type="entry name" value="TRANSPORTIN 3 AND IMPORTIN 13"/>
    <property type="match status" value="1"/>
</dbReference>
<keyword evidence="6" id="KW-1185">Reference proteome</keyword>
<proteinExistence type="inferred from homology"/>
<dbReference type="OrthoDB" id="2016913at2759"/>
<evidence type="ECO:0000313" key="5">
    <source>
        <dbReference type="EMBL" id="CAI4211424.1"/>
    </source>
</evidence>
<comment type="subcellular location">
    <subcellularLocation>
        <location evidence="1">Nucleus</location>
    </subcellularLocation>
</comment>
<reference evidence="5" key="1">
    <citation type="submission" date="2022-11" db="EMBL/GenBank/DDBJ databases">
        <authorList>
            <person name="Scott C."/>
            <person name="Bruce N."/>
        </authorList>
    </citation>
    <scope>NUCLEOTIDE SEQUENCE</scope>
</reference>
<accession>A0A9P1GW55</accession>
<dbReference type="PANTHER" id="PTHR12363:SF33">
    <property type="entry name" value="IMPORTIN-13"/>
    <property type="match status" value="1"/>
</dbReference>
<comment type="caution">
    <text evidence="5">The sequence shown here is derived from an EMBL/GenBank/DDBJ whole genome shotgun (WGS) entry which is preliminary data.</text>
</comment>
<dbReference type="GO" id="GO:0005634">
    <property type="term" value="C:nucleus"/>
    <property type="evidence" value="ECO:0007669"/>
    <property type="project" value="UniProtKB-SubCell"/>
</dbReference>
<sequence>MYFIVLRGLVKLGPWPATYWNVPMRSLDVYEGIRASTGDAITLMQSCISLIEKFAEFFERDMPSLPNALNLLFSALDDPLLVGPALGKGMQAPVELAIDVDREAVSPVSELEALGSVHSRIMGMIVELQNTFPYSGEVRFQLSQHSIDFYCRVFAKDPGVILQLGDQGRIRDIFSFTLKVLDSQEPLPKAAAAEFWAVFVSHRATRSQYQDLIQQIMHELGPLLMLSLMRNIGGNALRSELDKLSEPLKRLVSLYPMSQTWMRGALFHPHFPSLNVSDEAKLTFMRKVISKDPDIPVANTTQAAGDRFGNTLFEASEI</sequence>
<evidence type="ECO:0000256" key="3">
    <source>
        <dbReference type="ARBA" id="ARBA00022448"/>
    </source>
</evidence>
<dbReference type="AlphaFoldDB" id="A0A9P1GW55"/>
<dbReference type="GO" id="GO:0006606">
    <property type="term" value="P:protein import into nucleus"/>
    <property type="evidence" value="ECO:0007669"/>
    <property type="project" value="TreeGrafter"/>
</dbReference>
<dbReference type="InterPro" id="IPR040520">
    <property type="entry name" value="Importin_rep_3"/>
</dbReference>